<dbReference type="InterPro" id="IPR020590">
    <property type="entry name" value="Guanylate_kinase_CS"/>
</dbReference>
<evidence type="ECO:0000256" key="9">
    <source>
        <dbReference type="ARBA" id="ARBA00023136"/>
    </source>
</evidence>
<proteinExistence type="inferred from homology"/>
<comment type="subcellular location">
    <subcellularLocation>
        <location evidence="2">Apical cell membrane</location>
    </subcellularLocation>
    <subcellularLocation>
        <location evidence="3">Cell junction</location>
    </subcellularLocation>
    <subcellularLocation>
        <location evidence="1">Cell membrane</location>
        <topology evidence="1">Peripheral membrane protein</topology>
    </subcellularLocation>
</comment>
<evidence type="ECO:0000259" key="12">
    <source>
        <dbReference type="PROSITE" id="PS50002"/>
    </source>
</evidence>
<feature type="domain" description="Guanylate kinase-like" evidence="13">
    <location>
        <begin position="651"/>
        <end position="826"/>
    </location>
</feature>
<dbReference type="CDD" id="cd06795">
    <property type="entry name" value="PDZ3_Dlg1-2-4-like"/>
    <property type="match status" value="1"/>
</dbReference>
<dbReference type="GO" id="GO:0007268">
    <property type="term" value="P:chemical synaptic transmission"/>
    <property type="evidence" value="ECO:0007669"/>
    <property type="project" value="InterPro"/>
</dbReference>
<keyword evidence="5 10" id="KW-0728">SH3 domain</keyword>
<keyword evidence="8" id="KW-0965">Cell junction</keyword>
<dbReference type="GO" id="GO:0097120">
    <property type="term" value="P:receptor localization to synapse"/>
    <property type="evidence" value="ECO:0007669"/>
    <property type="project" value="TreeGrafter"/>
</dbReference>
<dbReference type="FunFam" id="2.30.42.10:FF:000001">
    <property type="entry name" value="Disks large homolog 1 isoform 2"/>
    <property type="match status" value="1"/>
</dbReference>
<keyword evidence="16" id="KW-1185">Reference proteome</keyword>
<dbReference type="Gene3D" id="1.10.287.470">
    <property type="entry name" value="Helix hairpin bin"/>
    <property type="match status" value="1"/>
</dbReference>
<dbReference type="SMART" id="SM01277">
    <property type="entry name" value="MAGUK_N_PEST"/>
    <property type="match status" value="1"/>
</dbReference>
<evidence type="ECO:0000256" key="10">
    <source>
        <dbReference type="PROSITE-ProRule" id="PRU00192"/>
    </source>
</evidence>
<dbReference type="GO" id="GO:0016323">
    <property type="term" value="C:basolateral plasma membrane"/>
    <property type="evidence" value="ECO:0007669"/>
    <property type="project" value="TreeGrafter"/>
</dbReference>
<gene>
    <name evidence="15" type="primary">LOC114461501</name>
</gene>
<comment type="similarity">
    <text evidence="4">Belongs to the MAGUK family.</text>
</comment>
<dbReference type="InterPro" id="IPR019590">
    <property type="entry name" value="DLG1_PEST_dom"/>
</dbReference>
<dbReference type="SUPFAM" id="SSF101288">
    <property type="entry name" value="L27 domain"/>
    <property type="match status" value="1"/>
</dbReference>
<dbReference type="Gene3D" id="2.30.30.40">
    <property type="entry name" value="SH3 Domains"/>
    <property type="match status" value="1"/>
</dbReference>
<dbReference type="GO" id="GO:0016324">
    <property type="term" value="C:apical plasma membrane"/>
    <property type="evidence" value="ECO:0007669"/>
    <property type="project" value="UniProtKB-SubCell"/>
</dbReference>
<feature type="domain" description="SH3" evidence="12">
    <location>
        <begin position="549"/>
        <end position="621"/>
    </location>
</feature>
<evidence type="ECO:0000313" key="16">
    <source>
        <dbReference type="Proteomes" id="UP000694680"/>
    </source>
</evidence>
<dbReference type="PROSITE" id="PS50106">
    <property type="entry name" value="PDZ"/>
    <property type="match status" value="3"/>
</dbReference>
<sequence length="841" mass="92950">MKLTVFLSYFHWPITTCDAQRALQLLQQYRQGSVEEDHQLKQSLDRVINVFQSQLFTALLGGCFFFFLLLPNSCMLCCSHDVEFNSLNLTHEQLSLSVGDGGTAERMRTRSLGRDGSLGRHSDLRGAELVQVAERQLSQIQHVHGYVTHKHISPAQVTTVTLILHRHNLIVFLPVTAPTCSESGFVFMFACGQGNSGLGFSIAGGTDNPHIGEDPSIFITKIIPGGAAAQNGRLRVNDSIVRVNETDVRDVTHSGAVEALKEAGCLVRLCIRRRKCVTERVMDIKLVKGPKGLGFSIAGGAGNQHVPGDNGIYVTKIIEGGAAHKDGRLQIGDKLVGVNSTCLEEVTHEDAVSALKATPDVVCLRVAKHTSLFINDSFPPPDVTNSYSPHQDNHVSPYMSGSQSVSPAPLTTPRYSPLPRIVTGDEDVPREPRRVVLQRGSTGLGFNIVGGEDGEGIFISFILAGGPADLCGELRKGDRILSVNGVDLSSATHEQAAAALKNAGQNVTIVDQYRPEEYSRFEAKIHDLREQMMTSSVSSSSTSLRSTQKRTLYVRALFDYDGSASDLNAPNQALPFHFGDILHISSAGEEEWWPARHLSPPPPNCPEVGVIPSRRRSDLKSVSDVGARLTSRMQPSLYSTCLVSWFTVNYTRPVIVLGPMKDRINDDLISEFPDKFGSCVPHTTRPRRDYEVDGRDYHFMSSRELMEREIQEHKFIEAGQYNNHLYGTSIQSVKEVADKGKHCILDVSGNAIKRLQMAGLHPIAILIKPVNVDNLLEMNKRFTEEQARKTFDRAIKLEQEFTEFFTAVVQAPTLEDIYSQVKQIIEEQSGPYIWVPTKDRL</sequence>
<keyword evidence="6" id="KW-1003">Cell membrane</keyword>
<dbReference type="SMART" id="SM00326">
    <property type="entry name" value="SH3"/>
    <property type="match status" value="1"/>
</dbReference>
<name>A0A8C5HSW2_GOUWI</name>
<dbReference type="PANTHER" id="PTHR23119:SF5">
    <property type="entry name" value="DISKS LARGE HOMOLOG 1"/>
    <property type="match status" value="1"/>
</dbReference>
<dbReference type="InterPro" id="IPR016313">
    <property type="entry name" value="DLG1-like"/>
</dbReference>
<dbReference type="SUPFAM" id="SSF50156">
    <property type="entry name" value="PDZ domain-like"/>
    <property type="match status" value="3"/>
</dbReference>
<accession>A0A8C5HSW2</accession>
<dbReference type="GO" id="GO:0045197">
    <property type="term" value="P:establishment or maintenance of epithelial cell apical/basal polarity"/>
    <property type="evidence" value="ECO:0007669"/>
    <property type="project" value="TreeGrafter"/>
</dbReference>
<dbReference type="InterPro" id="IPR027417">
    <property type="entry name" value="P-loop_NTPase"/>
</dbReference>
<dbReference type="FunFam" id="3.30.63.10:FF:000001">
    <property type="entry name" value="Disks large homolog 1 isoform 2"/>
    <property type="match status" value="1"/>
</dbReference>
<dbReference type="GO" id="GO:0031594">
    <property type="term" value="C:neuromuscular junction"/>
    <property type="evidence" value="ECO:0007669"/>
    <property type="project" value="InterPro"/>
</dbReference>
<dbReference type="Gene3D" id="3.40.50.300">
    <property type="entry name" value="P-loop containing nucleotide triphosphate hydrolases"/>
    <property type="match status" value="1"/>
</dbReference>
<organism evidence="15 16">
    <name type="scientific">Gouania willdenowi</name>
    <name type="common">Blunt-snouted clingfish</name>
    <name type="synonym">Lepadogaster willdenowi</name>
    <dbReference type="NCBI Taxonomy" id="441366"/>
    <lineage>
        <taxon>Eukaryota</taxon>
        <taxon>Metazoa</taxon>
        <taxon>Chordata</taxon>
        <taxon>Craniata</taxon>
        <taxon>Vertebrata</taxon>
        <taxon>Euteleostomi</taxon>
        <taxon>Actinopterygii</taxon>
        <taxon>Neopterygii</taxon>
        <taxon>Teleostei</taxon>
        <taxon>Neoteleostei</taxon>
        <taxon>Acanthomorphata</taxon>
        <taxon>Ovalentaria</taxon>
        <taxon>Blenniimorphae</taxon>
        <taxon>Blenniiformes</taxon>
        <taxon>Gobiesocoidei</taxon>
        <taxon>Gobiesocidae</taxon>
        <taxon>Gobiesocinae</taxon>
        <taxon>Gouania</taxon>
    </lineage>
</organism>
<dbReference type="InterPro" id="IPR019583">
    <property type="entry name" value="DLG1-4_PDZ_assoc"/>
</dbReference>
<dbReference type="SMART" id="SM00228">
    <property type="entry name" value="PDZ"/>
    <property type="match status" value="3"/>
</dbReference>
<feature type="domain" description="PDZ" evidence="14">
    <location>
        <begin position="185"/>
        <end position="275"/>
    </location>
</feature>
<reference evidence="15" key="1">
    <citation type="submission" date="2020-06" db="EMBL/GenBank/DDBJ databases">
        <authorList>
            <consortium name="Wellcome Sanger Institute Data Sharing"/>
        </authorList>
    </citation>
    <scope>NUCLEOTIDE SEQUENCE [LARGE SCALE GENOMIC DNA]</scope>
</reference>
<feature type="domain" description="PDZ" evidence="14">
    <location>
        <begin position="434"/>
        <end position="515"/>
    </location>
</feature>
<dbReference type="SUPFAM" id="SSF52540">
    <property type="entry name" value="P-loop containing nucleoside triphosphate hydrolases"/>
    <property type="match status" value="1"/>
</dbReference>
<dbReference type="InterPro" id="IPR008145">
    <property type="entry name" value="GK/Ca_channel_bsu"/>
</dbReference>
<dbReference type="Ensembl" id="ENSGWIT00000054250.1">
    <property type="protein sequence ID" value="ENSGWIP00000050222.1"/>
    <property type="gene ID" value="ENSGWIG00000017636.1"/>
</dbReference>
<dbReference type="SMART" id="SM00072">
    <property type="entry name" value="GuKc"/>
    <property type="match status" value="1"/>
</dbReference>
<dbReference type="PANTHER" id="PTHR23119">
    <property type="entry name" value="DISCS LARGE"/>
    <property type="match status" value="1"/>
</dbReference>
<dbReference type="Pfam" id="PF10600">
    <property type="entry name" value="PDZ_assoc"/>
    <property type="match status" value="1"/>
</dbReference>
<evidence type="ECO:0000256" key="5">
    <source>
        <dbReference type="ARBA" id="ARBA00022443"/>
    </source>
</evidence>
<reference evidence="15" key="3">
    <citation type="submission" date="2025-09" db="UniProtKB">
        <authorList>
            <consortium name="Ensembl"/>
        </authorList>
    </citation>
    <scope>IDENTIFICATION</scope>
</reference>
<dbReference type="FunFam" id="2.30.42.10:FF:000049">
    <property type="entry name" value="disks large homolog 1 isoform X1"/>
    <property type="match status" value="1"/>
</dbReference>
<dbReference type="SUPFAM" id="SSF50044">
    <property type="entry name" value="SH3-domain"/>
    <property type="match status" value="1"/>
</dbReference>
<keyword evidence="9" id="KW-0472">Membrane</keyword>
<dbReference type="GO" id="GO:0019901">
    <property type="term" value="F:protein kinase binding"/>
    <property type="evidence" value="ECO:0007669"/>
    <property type="project" value="TreeGrafter"/>
</dbReference>
<evidence type="ECO:0000313" key="15">
    <source>
        <dbReference type="Ensembl" id="ENSGWIP00000050222.1"/>
    </source>
</evidence>
<dbReference type="InterPro" id="IPR036034">
    <property type="entry name" value="PDZ_sf"/>
</dbReference>
<dbReference type="InterPro" id="IPR036892">
    <property type="entry name" value="L27_dom_sf"/>
</dbReference>
<dbReference type="Pfam" id="PF00595">
    <property type="entry name" value="PDZ"/>
    <property type="match status" value="3"/>
</dbReference>
<evidence type="ECO:0000256" key="3">
    <source>
        <dbReference type="ARBA" id="ARBA00004282"/>
    </source>
</evidence>
<dbReference type="Gene3D" id="2.30.42.10">
    <property type="match status" value="3"/>
</dbReference>
<dbReference type="InterPro" id="IPR001478">
    <property type="entry name" value="PDZ"/>
</dbReference>
<dbReference type="InterPro" id="IPR008144">
    <property type="entry name" value="Guanylate_kin-like_dom"/>
</dbReference>
<dbReference type="PROSITE" id="PS00856">
    <property type="entry name" value="GUANYLATE_KINASE_1"/>
    <property type="match status" value="1"/>
</dbReference>
<dbReference type="InterPro" id="IPR001452">
    <property type="entry name" value="SH3_domain"/>
</dbReference>
<evidence type="ECO:0000259" key="14">
    <source>
        <dbReference type="PROSITE" id="PS50106"/>
    </source>
</evidence>
<dbReference type="FunFam" id="3.40.50.300:FF:001402">
    <property type="entry name" value="Discs, large homolog 3 (Drosophila)"/>
    <property type="match status" value="1"/>
</dbReference>
<dbReference type="Gene3D" id="3.30.63.10">
    <property type="entry name" value="Guanylate Kinase phosphate binding domain"/>
    <property type="match status" value="1"/>
</dbReference>
<dbReference type="CDD" id="cd11861">
    <property type="entry name" value="SH3_DLG-like"/>
    <property type="match status" value="1"/>
</dbReference>
<evidence type="ECO:0000259" key="13">
    <source>
        <dbReference type="PROSITE" id="PS50052"/>
    </source>
</evidence>
<protein>
    <submittedName>
        <fullName evidence="15">Discs large homolog 1-like protein</fullName>
    </submittedName>
</protein>
<evidence type="ECO:0000256" key="8">
    <source>
        <dbReference type="ARBA" id="ARBA00022949"/>
    </source>
</evidence>
<dbReference type="Pfam" id="PF10608">
    <property type="entry name" value="MAGUK_N_PEST"/>
    <property type="match status" value="1"/>
</dbReference>
<keyword evidence="7" id="KW-0677">Repeat</keyword>
<dbReference type="GO" id="GO:0043113">
    <property type="term" value="P:receptor clustering"/>
    <property type="evidence" value="ECO:0007669"/>
    <property type="project" value="TreeGrafter"/>
</dbReference>
<dbReference type="FunFam" id="2.30.42.10:FF:000002">
    <property type="entry name" value="Disks large homolog 4 isoform 2"/>
    <property type="match status" value="1"/>
</dbReference>
<dbReference type="AlphaFoldDB" id="A0A8C5HSW2"/>
<evidence type="ECO:0000256" key="6">
    <source>
        <dbReference type="ARBA" id="ARBA00022475"/>
    </source>
</evidence>
<evidence type="ECO:0000256" key="7">
    <source>
        <dbReference type="ARBA" id="ARBA00022737"/>
    </source>
</evidence>
<dbReference type="PROSITE" id="PS50002">
    <property type="entry name" value="SH3"/>
    <property type="match status" value="1"/>
</dbReference>
<evidence type="ECO:0000256" key="11">
    <source>
        <dbReference type="SAM" id="MobiDB-lite"/>
    </source>
</evidence>
<feature type="domain" description="PDZ" evidence="14">
    <location>
        <begin position="283"/>
        <end position="370"/>
    </location>
</feature>
<dbReference type="PROSITE" id="PS50052">
    <property type="entry name" value="GUANYLATE_KINASE_2"/>
    <property type="match status" value="1"/>
</dbReference>
<dbReference type="InterPro" id="IPR036028">
    <property type="entry name" value="SH3-like_dom_sf"/>
</dbReference>
<dbReference type="GO" id="GO:0098839">
    <property type="term" value="C:postsynaptic density membrane"/>
    <property type="evidence" value="ECO:0007669"/>
    <property type="project" value="TreeGrafter"/>
</dbReference>
<dbReference type="GO" id="GO:0098609">
    <property type="term" value="P:cell-cell adhesion"/>
    <property type="evidence" value="ECO:0007669"/>
    <property type="project" value="TreeGrafter"/>
</dbReference>
<reference evidence="15" key="2">
    <citation type="submission" date="2025-08" db="UniProtKB">
        <authorList>
            <consortium name="Ensembl"/>
        </authorList>
    </citation>
    <scope>IDENTIFICATION</scope>
</reference>
<dbReference type="GO" id="GO:0043005">
    <property type="term" value="C:neuron projection"/>
    <property type="evidence" value="ECO:0007669"/>
    <property type="project" value="InterPro"/>
</dbReference>
<dbReference type="GO" id="GO:0035255">
    <property type="term" value="F:ionotropic glutamate receptor binding"/>
    <property type="evidence" value="ECO:0007669"/>
    <property type="project" value="TreeGrafter"/>
</dbReference>
<dbReference type="PIRSF" id="PIRSF001741">
    <property type="entry name" value="MAGUK_DLGH"/>
    <property type="match status" value="1"/>
</dbReference>
<dbReference type="GO" id="GO:0099072">
    <property type="term" value="P:regulation of postsynaptic membrane neurotransmitter receptor levels"/>
    <property type="evidence" value="ECO:0007669"/>
    <property type="project" value="TreeGrafter"/>
</dbReference>
<dbReference type="CDD" id="cd06723">
    <property type="entry name" value="PDZ1_Dlg1-2-4-like"/>
    <property type="match status" value="1"/>
</dbReference>
<dbReference type="Pfam" id="PF00625">
    <property type="entry name" value="Guanylate_kin"/>
    <property type="match status" value="1"/>
</dbReference>
<feature type="region of interest" description="Disordered" evidence="11">
    <location>
        <begin position="396"/>
        <end position="426"/>
    </location>
</feature>
<dbReference type="Proteomes" id="UP000694680">
    <property type="component" value="Chromosome 4"/>
</dbReference>
<evidence type="ECO:0000256" key="1">
    <source>
        <dbReference type="ARBA" id="ARBA00004202"/>
    </source>
</evidence>
<evidence type="ECO:0000256" key="2">
    <source>
        <dbReference type="ARBA" id="ARBA00004221"/>
    </source>
</evidence>
<dbReference type="InterPro" id="IPR050614">
    <property type="entry name" value="Synaptic_Scaffolding_LAP-MAGUK"/>
</dbReference>
<dbReference type="CDD" id="cd06724">
    <property type="entry name" value="PDZ2_Dlg1-2-4-like"/>
    <property type="match status" value="1"/>
</dbReference>
<dbReference type="Pfam" id="PF09058">
    <property type="entry name" value="L27_1"/>
    <property type="match status" value="1"/>
</dbReference>
<dbReference type="CDD" id="cd00071">
    <property type="entry name" value="GMPK"/>
    <property type="match status" value="1"/>
</dbReference>
<evidence type="ECO:0000256" key="4">
    <source>
        <dbReference type="ARBA" id="ARBA00007014"/>
    </source>
</evidence>
<dbReference type="InterPro" id="IPR015143">
    <property type="entry name" value="L27_1"/>
</dbReference>
<dbReference type="GO" id="GO:0070161">
    <property type="term" value="C:anchoring junction"/>
    <property type="evidence" value="ECO:0007669"/>
    <property type="project" value="UniProtKB-SubCell"/>
</dbReference>